<feature type="domain" description="Major vault protein repeat" evidence="10">
    <location>
        <begin position="87"/>
        <end position="127"/>
    </location>
</feature>
<dbReference type="Gene3D" id="6.10.250.720">
    <property type="match status" value="1"/>
</dbReference>
<proteinExistence type="predicted"/>
<dbReference type="Gene3D" id="2.30.30.560">
    <property type="match status" value="2"/>
</dbReference>
<organism evidence="14 15">
    <name type="scientific">Lepeophtheirus salmonis</name>
    <name type="common">Salmon louse</name>
    <name type="synonym">Caligus salmonis</name>
    <dbReference type="NCBI Taxonomy" id="72036"/>
    <lineage>
        <taxon>Eukaryota</taxon>
        <taxon>Metazoa</taxon>
        <taxon>Ecdysozoa</taxon>
        <taxon>Arthropoda</taxon>
        <taxon>Crustacea</taxon>
        <taxon>Multicrustacea</taxon>
        <taxon>Hexanauplia</taxon>
        <taxon>Copepoda</taxon>
        <taxon>Siphonostomatoida</taxon>
        <taxon>Caligidae</taxon>
        <taxon>Lepeophtheirus</taxon>
    </lineage>
</organism>
<dbReference type="Gene3D" id="3.30.479.30">
    <property type="entry name" value="Band 7 domain"/>
    <property type="match status" value="1"/>
</dbReference>
<evidence type="ECO:0000256" key="3">
    <source>
        <dbReference type="ARBA" id="ARBA00018296"/>
    </source>
</evidence>
<comment type="subcellular location">
    <subcellularLocation>
        <location evidence="2 8">Cytoplasm</location>
    </subcellularLocation>
    <subcellularLocation>
        <location evidence="1">Nucleus</location>
    </subcellularLocation>
</comment>
<dbReference type="EMBL" id="HG994589">
    <property type="protein sequence ID" value="CAF2798918.1"/>
    <property type="molecule type" value="Genomic_DNA"/>
</dbReference>
<dbReference type="GO" id="GO:0005634">
    <property type="term" value="C:nucleus"/>
    <property type="evidence" value="ECO:0007669"/>
    <property type="project" value="UniProtKB-SubCell"/>
</dbReference>
<dbReference type="InterPro" id="IPR036013">
    <property type="entry name" value="Band_7/SPFH_dom_sf"/>
</dbReference>
<evidence type="ECO:0000256" key="4">
    <source>
        <dbReference type="ARBA" id="ARBA00022490"/>
    </source>
</evidence>
<dbReference type="InterPro" id="IPR002499">
    <property type="entry name" value="Vault_N"/>
</dbReference>
<evidence type="ECO:0000256" key="6">
    <source>
        <dbReference type="ARBA" id="ARBA00023242"/>
    </source>
</evidence>
<feature type="domain" description="Major vault protein shoulder" evidence="11">
    <location>
        <begin position="388"/>
        <end position="486"/>
    </location>
</feature>
<dbReference type="Gene3D" id="2.30.30.550">
    <property type="entry name" value="Major Vault Protein repeat"/>
    <property type="match status" value="3"/>
</dbReference>
<dbReference type="AlphaFoldDB" id="A0A7R8CEV4"/>
<keyword evidence="4 8" id="KW-0963">Cytoplasm</keyword>
<dbReference type="Gene3D" id="2.30.30.620">
    <property type="match status" value="1"/>
</dbReference>
<dbReference type="InterPro" id="IPR039059">
    <property type="entry name" value="MVP"/>
</dbReference>
<dbReference type="InterPro" id="IPR041139">
    <property type="entry name" value="MVP_rep_dom"/>
</dbReference>
<dbReference type="Pfam" id="PF11978">
    <property type="entry name" value="MVP_shoulder"/>
    <property type="match status" value="1"/>
</dbReference>
<name>A0A7R8CEV4_LEPSM</name>
<evidence type="ECO:0000256" key="8">
    <source>
        <dbReference type="PROSITE-ProRule" id="PRU00571"/>
    </source>
</evidence>
<keyword evidence="7 8" id="KW-0687">Ribonucleoprotein</keyword>
<dbReference type="InterPro" id="IPR041136">
    <property type="entry name" value="Vault_4"/>
</dbReference>
<dbReference type="Pfam" id="PF17794">
    <property type="entry name" value="Vault_2"/>
    <property type="match status" value="1"/>
</dbReference>
<reference evidence="14" key="1">
    <citation type="submission" date="2021-02" db="EMBL/GenBank/DDBJ databases">
        <authorList>
            <person name="Bekaert M."/>
        </authorList>
    </citation>
    <scope>NUCLEOTIDE SEQUENCE</scope>
    <source>
        <strain evidence="14">IoA-00</strain>
    </source>
</reference>
<sequence>MKRHNMSNLIDLPSFFRIPPFFLHALIPPGSYCVVSNPVITKDGTIEKDQFGQTKLSHGDEEIRLQRDPFPLYPGENLKVEVTPLTIVHSSSALLLKVIRNFTDEDKTERLAGDLYLFEGPGTYFPRKEVEVKLWTDLVVKEWQGRNGWLENLELISLSLKANASFKDTFGVERKNGDQYLITLEDTSSFIPDVQEEILDGKPMLGHRKIVKGEISFFLKPGEILEDGVKEVYILGEDEGIVLKSLVKWMIKGTMEYTPTIEVEVIDVRKAIPLHDNEGIYVRNIQTGSIRSVIADRGEWINPEKEKRAAKTGSTPTVVHDVDLTRVITFKVPHNAAVQVYDYKSRQSRVVYGPDLVMLEPNEEFTQLSLSGGKPKRPNLIRSLALLLELKLSYNWQFKGEKNQDNGAKLFSVPDFIGDMCKSIASKVRGAVSSVSFDNFHKNSAGIIRSAVFGDNDTNNSKGVLEFPTNNLIVTSIDIQSVEPVDQRTRDSLQKSVTLAIEITTQSQEAAAKREAEIIDQEAKGRLERQRITDEAQAEKSRKQLLELQADCAIVEAIGHSSADAKAQAESNKIEAEAKIENSKRKTEALGIEAEAELTRLREARDAEIEYIEKQNKLEIDKQTEIMRLEVEKFKAMVNAVGPQTLLSMSALPREHQIQMLKSLGLKSTLITDGKTPINLIDAAKGLIGVCQETAGK</sequence>
<dbReference type="Gene3D" id="2.30.30.570">
    <property type="match status" value="1"/>
</dbReference>
<evidence type="ECO:0000313" key="14">
    <source>
        <dbReference type="EMBL" id="CAF2798918.1"/>
    </source>
</evidence>
<dbReference type="FunFam" id="2.30.30.560:FF:000002">
    <property type="entry name" value="Major vault protein-alpha"/>
    <property type="match status" value="1"/>
</dbReference>
<dbReference type="OrthoDB" id="6365499at2759"/>
<evidence type="ECO:0000256" key="7">
    <source>
        <dbReference type="ARBA" id="ARBA00023274"/>
    </source>
</evidence>
<protein>
    <recommendedName>
        <fullName evidence="3">Major vault protein</fullName>
    </recommendedName>
</protein>
<evidence type="ECO:0000256" key="1">
    <source>
        <dbReference type="ARBA" id="ARBA00004123"/>
    </source>
</evidence>
<dbReference type="Proteomes" id="UP000675881">
    <property type="component" value="Chromosome 10"/>
</dbReference>
<dbReference type="CDD" id="cd08825">
    <property type="entry name" value="MVP_shoulder"/>
    <property type="match status" value="1"/>
</dbReference>
<dbReference type="FunFam" id="2.30.30.570:FF:000001">
    <property type="entry name" value="major vault protein-like"/>
    <property type="match status" value="1"/>
</dbReference>
<dbReference type="PROSITE" id="PS51224">
    <property type="entry name" value="MVP"/>
    <property type="match status" value="3"/>
</dbReference>
<evidence type="ECO:0000256" key="5">
    <source>
        <dbReference type="ARBA" id="ARBA00022737"/>
    </source>
</evidence>
<evidence type="ECO:0000259" key="12">
    <source>
        <dbReference type="Pfam" id="PF17794"/>
    </source>
</evidence>
<dbReference type="PANTHER" id="PTHR14165">
    <property type="entry name" value="MAJOR VAULT PROTEIN"/>
    <property type="match status" value="1"/>
</dbReference>
<evidence type="ECO:0000256" key="2">
    <source>
        <dbReference type="ARBA" id="ARBA00004496"/>
    </source>
</evidence>
<dbReference type="InterPro" id="IPR043023">
    <property type="entry name" value="MVP_rep_sf"/>
</dbReference>
<keyword evidence="9" id="KW-0175">Coiled coil</keyword>
<dbReference type="PANTHER" id="PTHR14165:SF3">
    <property type="entry name" value="MAJOR VAULT PROTEIN"/>
    <property type="match status" value="1"/>
</dbReference>
<feature type="repeat" description="MVP" evidence="8">
    <location>
        <begin position="154"/>
        <end position="208"/>
    </location>
</feature>
<dbReference type="Pfam" id="PF01505">
    <property type="entry name" value="Vault"/>
    <property type="match status" value="2"/>
</dbReference>
<accession>A0A7R8CEV4</accession>
<dbReference type="Gene3D" id="6.20.380.10">
    <property type="match status" value="1"/>
</dbReference>
<keyword evidence="5" id="KW-0677">Repeat</keyword>
<feature type="domain" description="Major vault protein repeat" evidence="10">
    <location>
        <begin position="158"/>
        <end position="193"/>
    </location>
</feature>
<feature type="domain" description="Major vault protein repeat" evidence="12">
    <location>
        <begin position="27"/>
        <end position="82"/>
    </location>
</feature>
<dbReference type="GO" id="GO:1990904">
    <property type="term" value="C:ribonucleoprotein complex"/>
    <property type="evidence" value="ECO:0007669"/>
    <property type="project" value="UniProtKB-UniRule"/>
</dbReference>
<evidence type="ECO:0000259" key="10">
    <source>
        <dbReference type="Pfam" id="PF01505"/>
    </source>
</evidence>
<evidence type="ECO:0000256" key="9">
    <source>
        <dbReference type="SAM" id="Coils"/>
    </source>
</evidence>
<feature type="repeat" description="MVP" evidence="8">
    <location>
        <begin position="90"/>
        <end position="142"/>
    </location>
</feature>
<evidence type="ECO:0000313" key="15">
    <source>
        <dbReference type="Proteomes" id="UP000675881"/>
    </source>
</evidence>
<evidence type="ECO:0000259" key="11">
    <source>
        <dbReference type="Pfam" id="PF11978"/>
    </source>
</evidence>
<feature type="coiled-coil region" evidence="9">
    <location>
        <begin position="529"/>
        <end position="586"/>
    </location>
</feature>
<dbReference type="Pfam" id="PF17796">
    <property type="entry name" value="Vault_4"/>
    <property type="match status" value="1"/>
</dbReference>
<gene>
    <name evidence="14" type="ORF">LSAA_2610</name>
</gene>
<dbReference type="InterPro" id="IPR041134">
    <property type="entry name" value="Vault_2"/>
</dbReference>
<dbReference type="InterPro" id="IPR043179">
    <property type="entry name" value="Vault_2_sf"/>
</dbReference>
<dbReference type="GO" id="GO:0005737">
    <property type="term" value="C:cytoplasm"/>
    <property type="evidence" value="ECO:0007669"/>
    <property type="project" value="UniProtKB-SubCell"/>
</dbReference>
<feature type="domain" description="Major vault protein repeat" evidence="13">
    <location>
        <begin position="271"/>
        <end position="293"/>
    </location>
</feature>
<dbReference type="InterPro" id="IPR021870">
    <property type="entry name" value="MVP_shoulder"/>
</dbReference>
<keyword evidence="15" id="KW-1185">Reference proteome</keyword>
<feature type="repeat" description="MVP" evidence="8">
    <location>
        <begin position="30"/>
        <end position="89"/>
    </location>
</feature>
<evidence type="ECO:0000259" key="13">
    <source>
        <dbReference type="Pfam" id="PF17796"/>
    </source>
</evidence>
<keyword evidence="6" id="KW-0539">Nucleus</keyword>